<organism evidence="1 2">
    <name type="scientific">Trichostrongylus colubriformis</name>
    <name type="common">Black scour worm</name>
    <dbReference type="NCBI Taxonomy" id="6319"/>
    <lineage>
        <taxon>Eukaryota</taxon>
        <taxon>Metazoa</taxon>
        <taxon>Ecdysozoa</taxon>
        <taxon>Nematoda</taxon>
        <taxon>Chromadorea</taxon>
        <taxon>Rhabditida</taxon>
        <taxon>Rhabditina</taxon>
        <taxon>Rhabditomorpha</taxon>
        <taxon>Strongyloidea</taxon>
        <taxon>Trichostrongylidae</taxon>
        <taxon>Trichostrongylus</taxon>
    </lineage>
</organism>
<accession>A0AAN8IAT4</accession>
<dbReference type="AlphaFoldDB" id="A0AAN8IAT4"/>
<dbReference type="Proteomes" id="UP001331761">
    <property type="component" value="Unassembled WGS sequence"/>
</dbReference>
<protein>
    <submittedName>
        <fullName evidence="1">Uncharacterized protein</fullName>
    </submittedName>
</protein>
<sequence>MKDMRGRNLAYHLLHPRKVYMMMKMRMEVTWNISQTMKMKKMNP</sequence>
<evidence type="ECO:0000313" key="1">
    <source>
        <dbReference type="EMBL" id="KAK5967364.1"/>
    </source>
</evidence>
<comment type="caution">
    <text evidence="1">The sequence shown here is derived from an EMBL/GenBank/DDBJ whole genome shotgun (WGS) entry which is preliminary data.</text>
</comment>
<name>A0AAN8IAT4_TRICO</name>
<keyword evidence="2" id="KW-1185">Reference proteome</keyword>
<gene>
    <name evidence="1" type="ORF">GCK32_021046</name>
</gene>
<proteinExistence type="predicted"/>
<evidence type="ECO:0000313" key="2">
    <source>
        <dbReference type="Proteomes" id="UP001331761"/>
    </source>
</evidence>
<reference evidence="1 2" key="1">
    <citation type="submission" date="2019-10" db="EMBL/GenBank/DDBJ databases">
        <title>Assembly and Annotation for the nematode Trichostrongylus colubriformis.</title>
        <authorList>
            <person name="Martin J."/>
        </authorList>
    </citation>
    <scope>NUCLEOTIDE SEQUENCE [LARGE SCALE GENOMIC DNA]</scope>
    <source>
        <strain evidence="1">G859</strain>
        <tissue evidence="1">Whole worm</tissue>
    </source>
</reference>
<dbReference type="EMBL" id="WIXE01022568">
    <property type="protein sequence ID" value="KAK5967364.1"/>
    <property type="molecule type" value="Genomic_DNA"/>
</dbReference>
<feature type="non-terminal residue" evidence="1">
    <location>
        <position position="44"/>
    </location>
</feature>